<dbReference type="AlphaFoldDB" id="A0A060WAK9"/>
<evidence type="ECO:0000256" key="1">
    <source>
        <dbReference type="ARBA" id="ARBA00007572"/>
    </source>
</evidence>
<evidence type="ECO:0000313" key="5">
    <source>
        <dbReference type="EMBL" id="CDQ64182.1"/>
    </source>
</evidence>
<dbReference type="PaxDb" id="8022-A0A060WAK9"/>
<dbReference type="Pfam" id="PF16759">
    <property type="entry name" value="LIG3_BRCT"/>
    <property type="match status" value="1"/>
</dbReference>
<feature type="region of interest" description="Disordered" evidence="3">
    <location>
        <begin position="140"/>
        <end position="193"/>
    </location>
</feature>
<accession>A0A060WAK9</accession>
<evidence type="ECO:0000256" key="2">
    <source>
        <dbReference type="ARBA" id="ARBA00022598"/>
    </source>
</evidence>
<dbReference type="SUPFAM" id="SSF50249">
    <property type="entry name" value="Nucleic acid-binding proteins"/>
    <property type="match status" value="1"/>
</dbReference>
<dbReference type="Gene3D" id="2.40.50.140">
    <property type="entry name" value="Nucleic acid-binding proteins"/>
    <property type="match status" value="1"/>
</dbReference>
<evidence type="ECO:0000256" key="3">
    <source>
        <dbReference type="SAM" id="MobiDB-lite"/>
    </source>
</evidence>
<feature type="compositionally biased region" description="Low complexity" evidence="3">
    <location>
        <begin position="155"/>
        <end position="167"/>
    </location>
</feature>
<dbReference type="STRING" id="8022.A0A060WAK9"/>
<dbReference type="PANTHER" id="PTHR45674:SF9">
    <property type="entry name" value="DNA LIGASE 3"/>
    <property type="match status" value="1"/>
</dbReference>
<dbReference type="SUPFAM" id="SSF52113">
    <property type="entry name" value="BRCT domain"/>
    <property type="match status" value="1"/>
</dbReference>
<evidence type="ECO:0000259" key="4">
    <source>
        <dbReference type="PROSITE" id="PS50172"/>
    </source>
</evidence>
<organism evidence="5 6">
    <name type="scientific">Oncorhynchus mykiss</name>
    <name type="common">Rainbow trout</name>
    <name type="synonym">Salmo gairdneri</name>
    <dbReference type="NCBI Taxonomy" id="8022"/>
    <lineage>
        <taxon>Eukaryota</taxon>
        <taxon>Metazoa</taxon>
        <taxon>Chordata</taxon>
        <taxon>Craniata</taxon>
        <taxon>Vertebrata</taxon>
        <taxon>Euteleostomi</taxon>
        <taxon>Actinopterygii</taxon>
        <taxon>Neopterygii</taxon>
        <taxon>Teleostei</taxon>
        <taxon>Protacanthopterygii</taxon>
        <taxon>Salmoniformes</taxon>
        <taxon>Salmonidae</taxon>
        <taxon>Salmoninae</taxon>
        <taxon>Oncorhynchus</taxon>
    </lineage>
</organism>
<dbReference type="Proteomes" id="UP000193380">
    <property type="component" value="Unassembled WGS sequence"/>
</dbReference>
<dbReference type="GO" id="GO:0006273">
    <property type="term" value="P:lagging strand elongation"/>
    <property type="evidence" value="ECO:0007669"/>
    <property type="project" value="TreeGrafter"/>
</dbReference>
<dbReference type="InterPro" id="IPR012340">
    <property type="entry name" value="NA-bd_OB-fold"/>
</dbReference>
<dbReference type="PANTHER" id="PTHR45674">
    <property type="entry name" value="DNA LIGASE 1/3 FAMILY MEMBER"/>
    <property type="match status" value="1"/>
</dbReference>
<dbReference type="InterPro" id="IPR036420">
    <property type="entry name" value="BRCT_dom_sf"/>
</dbReference>
<dbReference type="InterPro" id="IPR031916">
    <property type="entry name" value="LIG3_BRCT"/>
</dbReference>
<dbReference type="Pfam" id="PF04679">
    <property type="entry name" value="DNA_ligase_A_C"/>
    <property type="match status" value="1"/>
</dbReference>
<dbReference type="EMBL" id="FR904463">
    <property type="protein sequence ID" value="CDQ64182.1"/>
    <property type="molecule type" value="Genomic_DNA"/>
</dbReference>
<dbReference type="InterPro" id="IPR050191">
    <property type="entry name" value="ATP-dep_DNA_ligase"/>
</dbReference>
<keyword evidence="2" id="KW-0436">Ligase</keyword>
<dbReference type="CDD" id="cd18431">
    <property type="entry name" value="BRCT_DNA_ligase_III"/>
    <property type="match status" value="1"/>
</dbReference>
<proteinExistence type="inferred from homology"/>
<reference evidence="5" key="2">
    <citation type="submission" date="2014-03" db="EMBL/GenBank/DDBJ databases">
        <authorList>
            <person name="Genoscope - CEA"/>
        </authorList>
    </citation>
    <scope>NUCLEOTIDE SEQUENCE</scope>
</reference>
<dbReference type="GO" id="GO:0006310">
    <property type="term" value="P:DNA recombination"/>
    <property type="evidence" value="ECO:0007669"/>
    <property type="project" value="InterPro"/>
</dbReference>
<dbReference type="PROSITE" id="PS50172">
    <property type="entry name" value="BRCT"/>
    <property type="match status" value="1"/>
</dbReference>
<dbReference type="InterPro" id="IPR012309">
    <property type="entry name" value="DNA_ligase_ATP-dep_C"/>
</dbReference>
<dbReference type="Gene3D" id="3.40.50.10190">
    <property type="entry name" value="BRCT domain"/>
    <property type="match status" value="1"/>
</dbReference>
<protein>
    <recommendedName>
        <fullName evidence="4">BRCT domain-containing protein</fullName>
    </recommendedName>
</protein>
<dbReference type="InterPro" id="IPR001357">
    <property type="entry name" value="BRCT_dom"/>
</dbReference>
<dbReference type="FunFam" id="3.40.50.10190:FF:000032">
    <property type="entry name" value="DNA ligase"/>
    <property type="match status" value="1"/>
</dbReference>
<dbReference type="GO" id="GO:0070421">
    <property type="term" value="C:DNA ligase III-XRCC1 complex"/>
    <property type="evidence" value="ECO:0007669"/>
    <property type="project" value="TreeGrafter"/>
</dbReference>
<sequence length="299" mass="33514">MSLTGGIMSSFLMGCYDPNSKKWCTVTKCSGGYDDAMLTRLQKELDVIKISKEPSKIPGWLKIIKNYYPDFIIRDPEKAPVWEITGAEFSKSEMHTADGISIRFPRMTRVRDDKDWKSATNLMQLKELFRISKERCDFEVTAGPSKGGEDDKGSSGDSGSNSPPSTSQRPVTPRKTSEYHRHGNGQSKTKMAPSMLAEPRNDKVGASLFLFHLSPTTSCSPQTLLDIFSGVKLVLPDSVQDHTKLRRYFVAYDGDLVPEYDAASATHTLTEPEEDSHAQRVTPGWIWECIRKRRVVPPC</sequence>
<dbReference type="CDD" id="cd07967">
    <property type="entry name" value="OBF_DNA_ligase_III"/>
    <property type="match status" value="1"/>
</dbReference>
<evidence type="ECO:0000313" key="6">
    <source>
        <dbReference type="Proteomes" id="UP000193380"/>
    </source>
</evidence>
<dbReference type="FunFam" id="2.40.50.140:FF:000085">
    <property type="entry name" value="DNA ligase"/>
    <property type="match status" value="1"/>
</dbReference>
<dbReference type="GO" id="GO:0006302">
    <property type="term" value="P:double-strand break repair"/>
    <property type="evidence" value="ECO:0007669"/>
    <property type="project" value="TreeGrafter"/>
</dbReference>
<gene>
    <name evidence="5" type="ORF">GSONMT00070587001</name>
</gene>
<reference evidence="5" key="1">
    <citation type="journal article" date="2014" name="Nat. Commun.">
        <title>The rainbow trout genome provides novel insights into evolution after whole-genome duplication in vertebrates.</title>
        <authorList>
            <person name="Berthelot C."/>
            <person name="Brunet F."/>
            <person name="Chalopin D."/>
            <person name="Juanchich A."/>
            <person name="Bernard M."/>
            <person name="Noel B."/>
            <person name="Bento P."/>
            <person name="Da Silva C."/>
            <person name="Labadie K."/>
            <person name="Alberti A."/>
            <person name="Aury J.M."/>
            <person name="Louis A."/>
            <person name="Dehais P."/>
            <person name="Bardou P."/>
            <person name="Montfort J."/>
            <person name="Klopp C."/>
            <person name="Cabau C."/>
            <person name="Gaspin C."/>
            <person name="Thorgaard G.H."/>
            <person name="Boussaha M."/>
            <person name="Quillet E."/>
            <person name="Guyomard R."/>
            <person name="Galiana D."/>
            <person name="Bobe J."/>
            <person name="Volff J.N."/>
            <person name="Genet C."/>
            <person name="Wincker P."/>
            <person name="Jaillon O."/>
            <person name="Roest Crollius H."/>
            <person name="Guiguen Y."/>
        </authorList>
    </citation>
    <scope>NUCLEOTIDE SEQUENCE [LARGE SCALE GENOMIC DNA]</scope>
</reference>
<comment type="similarity">
    <text evidence="1">Belongs to the ATP-dependent DNA ligase family.</text>
</comment>
<dbReference type="GO" id="GO:0003910">
    <property type="term" value="F:DNA ligase (ATP) activity"/>
    <property type="evidence" value="ECO:0007669"/>
    <property type="project" value="InterPro"/>
</dbReference>
<name>A0A060WAK9_ONCMY</name>
<feature type="domain" description="BRCT" evidence="4">
    <location>
        <begin position="223"/>
        <end position="299"/>
    </location>
</feature>